<gene>
    <name evidence="1" type="ORF">C7391_0165</name>
</gene>
<organism evidence="1 2">
    <name type="scientific">Methanimicrococcus blatticola</name>
    <dbReference type="NCBI Taxonomy" id="91560"/>
    <lineage>
        <taxon>Archaea</taxon>
        <taxon>Methanobacteriati</taxon>
        <taxon>Methanobacteriota</taxon>
        <taxon>Stenosarchaea group</taxon>
        <taxon>Methanomicrobia</taxon>
        <taxon>Methanosarcinales</taxon>
        <taxon>Methanosarcinaceae</taxon>
        <taxon>Methanimicrococcus</taxon>
    </lineage>
</organism>
<evidence type="ECO:0000313" key="1">
    <source>
        <dbReference type="EMBL" id="TDQ71066.1"/>
    </source>
</evidence>
<name>A0A484F816_9EURY</name>
<accession>A0A484F816</accession>
<dbReference type="Gene3D" id="3.40.50.10480">
    <property type="entry name" value="Probable brix-domain ribosomal biogenesis protein"/>
    <property type="match status" value="1"/>
</dbReference>
<dbReference type="SUPFAM" id="SSF52954">
    <property type="entry name" value="Class II aaRS ABD-related"/>
    <property type="match status" value="1"/>
</dbReference>
<reference evidence="1 2" key="1">
    <citation type="submission" date="2019-03" db="EMBL/GenBank/DDBJ databases">
        <title>Genomic Encyclopedia of Type Strains, Phase IV (KMG-IV): sequencing the most valuable type-strain genomes for metagenomic binning, comparative biology and taxonomic classification.</title>
        <authorList>
            <person name="Goeker M."/>
        </authorList>
    </citation>
    <scope>NUCLEOTIDE SEQUENCE [LARGE SCALE GENOMIC DNA]</scope>
    <source>
        <strain evidence="1 2">DSM 13328</strain>
    </source>
</reference>
<proteinExistence type="predicted"/>
<dbReference type="EMBL" id="SNYS01000005">
    <property type="protein sequence ID" value="TDQ71066.1"/>
    <property type="molecule type" value="Genomic_DNA"/>
</dbReference>
<dbReference type="AlphaFoldDB" id="A0A484F816"/>
<sequence length="197" mass="22451">MMLLTSSRKPSFKTKILCKKLALFCDAAYMTRGKMPLSEVLERGSGAVLCIVGEFHGNPGSLSFYDPSGRLFLSLRFSETSFDPVPQAELRYGERLFYGSDSSPLFAFLNMFVIEDKGLVMPPESLNDLFKHNKKDPPKELGEVRAVPWVFKGESKPKSNGAYVRRLYIQDDRLDFYSNDRLFLRLYIKGIKSDITH</sequence>
<protein>
    <submittedName>
        <fullName evidence="1">Uncharacterized protein</fullName>
    </submittedName>
</protein>
<comment type="caution">
    <text evidence="1">The sequence shown here is derived from an EMBL/GenBank/DDBJ whole genome shotgun (WGS) entry which is preliminary data.</text>
</comment>
<evidence type="ECO:0000313" key="2">
    <source>
        <dbReference type="Proteomes" id="UP000294855"/>
    </source>
</evidence>
<keyword evidence="2" id="KW-1185">Reference proteome</keyword>
<dbReference type="Proteomes" id="UP000294855">
    <property type="component" value="Unassembled WGS sequence"/>
</dbReference>